<gene>
    <name evidence="2" type="ordered locus">Sph21_4598</name>
</gene>
<dbReference type="STRING" id="743722.Sph21_4598"/>
<dbReference type="PATRIC" id="fig|743722.3.peg.4892"/>
<keyword evidence="1" id="KW-0472">Membrane</keyword>
<protein>
    <submittedName>
        <fullName evidence="2">Uncharacterized protein</fullName>
    </submittedName>
</protein>
<dbReference type="EMBL" id="CP002584">
    <property type="protein sequence ID" value="ADZ81112.1"/>
    <property type="molecule type" value="Genomic_DNA"/>
</dbReference>
<evidence type="ECO:0000313" key="2">
    <source>
        <dbReference type="EMBL" id="ADZ81112.1"/>
    </source>
</evidence>
<proteinExistence type="predicted"/>
<keyword evidence="1" id="KW-1133">Transmembrane helix</keyword>
<name>F4C8S0_SPHS2</name>
<reference evidence="2" key="1">
    <citation type="submission" date="2011-03" db="EMBL/GenBank/DDBJ databases">
        <title>Complete sequence of Sphingobacterium sp. 21.</title>
        <authorList>
            <consortium name="US DOE Joint Genome Institute"/>
            <person name="Lucas S."/>
            <person name="Copeland A."/>
            <person name="Lapidus A."/>
            <person name="Cheng J.-F."/>
            <person name="Goodwin L."/>
            <person name="Pitluck S."/>
            <person name="Davenport K."/>
            <person name="Detter J.C."/>
            <person name="Han C."/>
            <person name="Tapia R."/>
            <person name="Land M."/>
            <person name="Hauser L."/>
            <person name="Kyrpides N."/>
            <person name="Ivanova N."/>
            <person name="Ovchinnikova G."/>
            <person name="Pagani I."/>
            <person name="Siebers A.K."/>
            <person name="Allgaier M."/>
            <person name="Thelen M.P."/>
            <person name="Hugenholtz P."/>
            <person name="Woyke T."/>
        </authorList>
    </citation>
    <scope>NUCLEOTIDE SEQUENCE</scope>
    <source>
        <strain evidence="2">21</strain>
    </source>
</reference>
<sequence length="47" mass="5489">MDYLGYIIGIIVTFVIGFLALETRLIKMENTTETNTKKYFPESRTTR</sequence>
<evidence type="ECO:0000256" key="1">
    <source>
        <dbReference type="SAM" id="Phobius"/>
    </source>
</evidence>
<keyword evidence="1" id="KW-0812">Transmembrane</keyword>
<organism evidence="2">
    <name type="scientific">Sphingobacterium sp. (strain 21)</name>
    <dbReference type="NCBI Taxonomy" id="743722"/>
    <lineage>
        <taxon>Bacteria</taxon>
        <taxon>Pseudomonadati</taxon>
        <taxon>Bacteroidota</taxon>
        <taxon>Sphingobacteriia</taxon>
        <taxon>Sphingobacteriales</taxon>
        <taxon>Sphingobacteriaceae</taxon>
        <taxon>Sphingobacterium</taxon>
    </lineage>
</organism>
<dbReference type="HOGENOM" id="CLU_3173325_0_0_10"/>
<dbReference type="KEGG" id="shg:Sph21_4598"/>
<feature type="transmembrane region" description="Helical" evidence="1">
    <location>
        <begin position="6"/>
        <end position="26"/>
    </location>
</feature>
<accession>F4C8S0</accession>
<dbReference type="AlphaFoldDB" id="F4C8S0"/>